<dbReference type="OrthoDB" id="3789727at2"/>
<name>A0A5C4VP84_9ACTN</name>
<proteinExistence type="predicted"/>
<protein>
    <submittedName>
        <fullName evidence="1">Uncharacterized protein</fullName>
    </submittedName>
</protein>
<organism evidence="1 2">
    <name type="scientific">Nocardioides albidus</name>
    <dbReference type="NCBI Taxonomy" id="1517589"/>
    <lineage>
        <taxon>Bacteria</taxon>
        <taxon>Bacillati</taxon>
        <taxon>Actinomycetota</taxon>
        <taxon>Actinomycetes</taxon>
        <taxon>Propionibacteriales</taxon>
        <taxon>Nocardioidaceae</taxon>
        <taxon>Nocardioides</taxon>
    </lineage>
</organism>
<dbReference type="EMBL" id="VDMP01000026">
    <property type="protein sequence ID" value="TNM37628.1"/>
    <property type="molecule type" value="Genomic_DNA"/>
</dbReference>
<sequence length="95" mass="9734">MENITMQPVFPAMTSAWQLPLSASFGHATSAPATLEVQGFATRPAMGTTVFGTCALVAIDAAERKFAIAGAVATKGRLGSNAAYVPGPLAWSPPI</sequence>
<accession>A0A5C4VP84</accession>
<gene>
    <name evidence="1" type="ORF">FHP29_17705</name>
</gene>
<dbReference type="RefSeq" id="WP_139624175.1">
    <property type="nucleotide sequence ID" value="NZ_VDMP01000026.1"/>
</dbReference>
<dbReference type="Proteomes" id="UP000313231">
    <property type="component" value="Unassembled WGS sequence"/>
</dbReference>
<dbReference type="AlphaFoldDB" id="A0A5C4VP84"/>
<evidence type="ECO:0000313" key="2">
    <source>
        <dbReference type="Proteomes" id="UP000313231"/>
    </source>
</evidence>
<keyword evidence="2" id="KW-1185">Reference proteome</keyword>
<reference evidence="1 2" key="1">
    <citation type="journal article" date="2016" name="Int. J. Syst. Evol. Microbiol.">
        <title>Nocardioides albidus sp. nov., an actinobacterium isolated from garden soil.</title>
        <authorList>
            <person name="Singh H."/>
            <person name="Du J."/>
            <person name="Trinh H."/>
            <person name="Won K."/>
            <person name="Yang J.E."/>
            <person name="Yin C."/>
            <person name="Kook M."/>
            <person name="Yi T.H."/>
        </authorList>
    </citation>
    <scope>NUCLEOTIDE SEQUENCE [LARGE SCALE GENOMIC DNA]</scope>
    <source>
        <strain evidence="1 2">CCTCC AB 2015297</strain>
    </source>
</reference>
<evidence type="ECO:0000313" key="1">
    <source>
        <dbReference type="EMBL" id="TNM37628.1"/>
    </source>
</evidence>
<comment type="caution">
    <text evidence="1">The sequence shown here is derived from an EMBL/GenBank/DDBJ whole genome shotgun (WGS) entry which is preliminary data.</text>
</comment>